<feature type="chain" id="PRO_5022724285" evidence="1">
    <location>
        <begin position="24"/>
        <end position="308"/>
    </location>
</feature>
<feature type="domain" description="DUF4440" evidence="2">
    <location>
        <begin position="44"/>
        <end position="150"/>
    </location>
</feature>
<feature type="signal peptide" evidence="1">
    <location>
        <begin position="1"/>
        <end position="23"/>
    </location>
</feature>
<reference evidence="3 4" key="1">
    <citation type="submission" date="2019-02" db="EMBL/GenBank/DDBJ databases">
        <title>Deep-cultivation of Planctomycetes and their phenomic and genomic characterization uncovers novel biology.</title>
        <authorList>
            <person name="Wiegand S."/>
            <person name="Jogler M."/>
            <person name="Boedeker C."/>
            <person name="Pinto D."/>
            <person name="Vollmers J."/>
            <person name="Rivas-Marin E."/>
            <person name="Kohn T."/>
            <person name="Peeters S.H."/>
            <person name="Heuer A."/>
            <person name="Rast P."/>
            <person name="Oberbeckmann S."/>
            <person name="Bunk B."/>
            <person name="Jeske O."/>
            <person name="Meyerdierks A."/>
            <person name="Storesund J.E."/>
            <person name="Kallscheuer N."/>
            <person name="Luecker S."/>
            <person name="Lage O.M."/>
            <person name="Pohl T."/>
            <person name="Merkel B.J."/>
            <person name="Hornburger P."/>
            <person name="Mueller R.-W."/>
            <person name="Bruemmer F."/>
            <person name="Labrenz M."/>
            <person name="Spormann A.M."/>
            <person name="Op Den Camp H."/>
            <person name="Overmann J."/>
            <person name="Amann R."/>
            <person name="Jetten M.S.M."/>
            <person name="Mascher T."/>
            <person name="Medema M.H."/>
            <person name="Devos D.P."/>
            <person name="Kaster A.-K."/>
            <person name="Ovreas L."/>
            <person name="Rohde M."/>
            <person name="Galperin M.Y."/>
            <person name="Jogler C."/>
        </authorList>
    </citation>
    <scope>NUCLEOTIDE SEQUENCE [LARGE SCALE GENOMIC DNA]</scope>
    <source>
        <strain evidence="3 4">Pan54</strain>
    </source>
</reference>
<dbReference type="RefSeq" id="WP_146503327.1">
    <property type="nucleotide sequence ID" value="NZ_SJPG01000001.1"/>
</dbReference>
<name>A0A5C5XG14_9PLAN</name>
<gene>
    <name evidence="3" type="ORF">Pan54_20490</name>
</gene>
<accession>A0A5C5XG14</accession>
<dbReference type="NCBIfam" id="TIGR02246">
    <property type="entry name" value="SgcJ/EcaC family oxidoreductase"/>
    <property type="match status" value="1"/>
</dbReference>
<dbReference type="InterPro" id="IPR011944">
    <property type="entry name" value="Steroid_delta5-4_isomerase"/>
</dbReference>
<dbReference type="SUPFAM" id="SSF54427">
    <property type="entry name" value="NTF2-like"/>
    <property type="match status" value="1"/>
</dbReference>
<dbReference type="Pfam" id="PF14534">
    <property type="entry name" value="DUF4440"/>
    <property type="match status" value="1"/>
</dbReference>
<dbReference type="Gene3D" id="3.10.450.50">
    <property type="match status" value="1"/>
</dbReference>
<evidence type="ECO:0000313" key="3">
    <source>
        <dbReference type="EMBL" id="TWT61313.1"/>
    </source>
</evidence>
<sequence precursor="true">MRIVLLSIAVCLVGSACSNITSAQDSATARLSKQQASEIAAIHQESKAFITAFNEHDAKAVAALWTEDGEYIDESGNTLSGQAEIEKAYTEFFEASPKAKMNIVIDSLRILSEGSAIEDGRAIVEPVSPGSTGVTQYTVFHVKVDGKWKMASVRDTVIQASPAYHALKDFDWFIGSWVAEENGVKLESNCRWIANKTFIERRHSATHHDGSKSEGLQIIGWNPYAGHIQSWDFSSNGGNAAGVWLPTEGGWTGEMQGVAGDGSVTSAVNYLIRLDDNAYVWRSTDRTRGGQSLPEADEVVIRRSVPVE</sequence>
<keyword evidence="4" id="KW-1185">Reference proteome</keyword>
<evidence type="ECO:0000256" key="1">
    <source>
        <dbReference type="SAM" id="SignalP"/>
    </source>
</evidence>
<protein>
    <submittedName>
        <fullName evidence="3">SnoaL-like domain protein</fullName>
    </submittedName>
</protein>
<dbReference type="OrthoDB" id="263788at2"/>
<dbReference type="PROSITE" id="PS51257">
    <property type="entry name" value="PROKAR_LIPOPROTEIN"/>
    <property type="match status" value="1"/>
</dbReference>
<evidence type="ECO:0000313" key="4">
    <source>
        <dbReference type="Proteomes" id="UP000316095"/>
    </source>
</evidence>
<organism evidence="3 4">
    <name type="scientific">Rubinisphaera italica</name>
    <dbReference type="NCBI Taxonomy" id="2527969"/>
    <lineage>
        <taxon>Bacteria</taxon>
        <taxon>Pseudomonadati</taxon>
        <taxon>Planctomycetota</taxon>
        <taxon>Planctomycetia</taxon>
        <taxon>Planctomycetales</taxon>
        <taxon>Planctomycetaceae</taxon>
        <taxon>Rubinisphaera</taxon>
    </lineage>
</organism>
<proteinExistence type="predicted"/>
<comment type="caution">
    <text evidence="3">The sequence shown here is derived from an EMBL/GenBank/DDBJ whole genome shotgun (WGS) entry which is preliminary data.</text>
</comment>
<dbReference type="AlphaFoldDB" id="A0A5C5XG14"/>
<dbReference type="InterPro" id="IPR032710">
    <property type="entry name" value="NTF2-like_dom_sf"/>
</dbReference>
<dbReference type="Proteomes" id="UP000316095">
    <property type="component" value="Unassembled WGS sequence"/>
</dbReference>
<dbReference type="EMBL" id="SJPG01000001">
    <property type="protein sequence ID" value="TWT61313.1"/>
    <property type="molecule type" value="Genomic_DNA"/>
</dbReference>
<evidence type="ECO:0000259" key="2">
    <source>
        <dbReference type="Pfam" id="PF14534"/>
    </source>
</evidence>
<keyword evidence="1" id="KW-0732">Signal</keyword>
<dbReference type="InterPro" id="IPR027843">
    <property type="entry name" value="DUF4440"/>
</dbReference>